<evidence type="ECO:0000313" key="3">
    <source>
        <dbReference type="Proteomes" id="UP000250043"/>
    </source>
</evidence>
<feature type="region of interest" description="Disordered" evidence="1">
    <location>
        <begin position="130"/>
        <end position="152"/>
    </location>
</feature>
<organism evidence="2 3">
    <name type="scientific">Obba rivulosa</name>
    <dbReference type="NCBI Taxonomy" id="1052685"/>
    <lineage>
        <taxon>Eukaryota</taxon>
        <taxon>Fungi</taxon>
        <taxon>Dikarya</taxon>
        <taxon>Basidiomycota</taxon>
        <taxon>Agaricomycotina</taxon>
        <taxon>Agaricomycetes</taxon>
        <taxon>Polyporales</taxon>
        <taxon>Gelatoporiaceae</taxon>
        <taxon>Obba</taxon>
    </lineage>
</organism>
<accession>A0A8E2DKM2</accession>
<dbReference type="EMBL" id="KV722409">
    <property type="protein sequence ID" value="OCH90191.1"/>
    <property type="molecule type" value="Genomic_DNA"/>
</dbReference>
<dbReference type="OrthoDB" id="10457796at2759"/>
<name>A0A8E2DKM2_9APHY</name>
<evidence type="ECO:0000313" key="2">
    <source>
        <dbReference type="EMBL" id="OCH90191.1"/>
    </source>
</evidence>
<dbReference type="Proteomes" id="UP000250043">
    <property type="component" value="Unassembled WGS sequence"/>
</dbReference>
<reference evidence="2 3" key="1">
    <citation type="submission" date="2016-07" db="EMBL/GenBank/DDBJ databases">
        <title>Draft genome of the white-rot fungus Obba rivulosa 3A-2.</title>
        <authorList>
            <consortium name="DOE Joint Genome Institute"/>
            <person name="Miettinen O."/>
            <person name="Riley R."/>
            <person name="Acob R."/>
            <person name="Barry K."/>
            <person name="Cullen D."/>
            <person name="De Vries R."/>
            <person name="Hainaut M."/>
            <person name="Hatakka A."/>
            <person name="Henrissat B."/>
            <person name="Hilden K."/>
            <person name="Kuo R."/>
            <person name="Labutti K."/>
            <person name="Lipzen A."/>
            <person name="Makela M.R."/>
            <person name="Sandor L."/>
            <person name="Spatafora J.W."/>
            <person name="Grigoriev I.V."/>
            <person name="Hibbett D.S."/>
        </authorList>
    </citation>
    <scope>NUCLEOTIDE SEQUENCE [LARGE SCALE GENOMIC DNA]</scope>
    <source>
        <strain evidence="2 3">3A-2</strain>
    </source>
</reference>
<protein>
    <submittedName>
        <fullName evidence="2">Uncharacterized protein</fullName>
    </submittedName>
</protein>
<evidence type="ECO:0000256" key="1">
    <source>
        <dbReference type="SAM" id="MobiDB-lite"/>
    </source>
</evidence>
<dbReference type="AlphaFoldDB" id="A0A8E2DKM2"/>
<keyword evidence="3" id="KW-1185">Reference proteome</keyword>
<sequence>MFGEEIIFNVGKEGVKFILKHRPGPVIRDSYALLGQSSHLIVYNFDHIPVDERGKFAEDATRIFSELRILEKRIKEAKSWPAKLRFYIPAIAKAHDLSAMTKDIAAEAETTSQYAQIRILEKMNCEEAENLKDDELPGERSSASSTAVNMPESPPLLRCRGTGAIVLSPHGDYNLDIPSGKEAEITCILRDRSASSNHQLVTLTESIVTMSALPVTAIAVCDPYDAKITVLSPYGQYNMNIPPGKEVEISCKLRDCSELCGATPLLTVSRTIDPETHDERTIIVVPALVQPDALTGSQPGDGSALIEMDCTNVTASEISSPTSPYGLLLPLEENTQPVTVAAVAA</sequence>
<gene>
    <name evidence="2" type="ORF">OBBRIDRAFT_835188</name>
</gene>
<proteinExistence type="predicted"/>